<feature type="domain" description="Methyltransferase" evidence="4">
    <location>
        <begin position="31"/>
        <end position="150"/>
    </location>
</feature>
<dbReference type="InterPro" id="IPR029063">
    <property type="entry name" value="SAM-dependent_MTases_sf"/>
</dbReference>
<dbReference type="InterPro" id="IPR025714">
    <property type="entry name" value="Methyltranfer_dom"/>
</dbReference>
<evidence type="ECO:0000313" key="5">
    <source>
        <dbReference type="EMBL" id="KKD35576.1"/>
    </source>
</evidence>
<dbReference type="GO" id="GO:0005840">
    <property type="term" value="C:ribosome"/>
    <property type="evidence" value="ECO:0007669"/>
    <property type="project" value="UniProtKB-KW"/>
</dbReference>
<reference evidence="5 6" key="1">
    <citation type="submission" date="2015-06" db="EMBL/GenBank/DDBJ databases">
        <title>Draft genome assembly of filamentous brackish cyanobacterium Limnoraphis robusta strain CS-951.</title>
        <authorList>
            <person name="Willis A."/>
            <person name="Parks M."/>
            <person name="Burford M.A."/>
        </authorList>
    </citation>
    <scope>NUCLEOTIDE SEQUENCE [LARGE SCALE GENOMIC DNA]</scope>
    <source>
        <strain evidence="5 6">CS-951</strain>
    </source>
</reference>
<evidence type="ECO:0000256" key="1">
    <source>
        <dbReference type="ARBA" id="ARBA00022603"/>
    </source>
</evidence>
<evidence type="ECO:0000256" key="3">
    <source>
        <dbReference type="ARBA" id="ARBA00022691"/>
    </source>
</evidence>
<dbReference type="Proteomes" id="UP000033607">
    <property type="component" value="Unassembled WGS sequence"/>
</dbReference>
<dbReference type="GO" id="GO:0016279">
    <property type="term" value="F:protein-lysine N-methyltransferase activity"/>
    <property type="evidence" value="ECO:0007669"/>
    <property type="project" value="InterPro"/>
</dbReference>
<keyword evidence="5" id="KW-0687">Ribonucleoprotein</keyword>
<name>A0A0F5Y9J9_9CYAN</name>
<dbReference type="PANTHER" id="PTHR13610:SF11">
    <property type="entry name" value="METHYLTRANSFERASE DOMAIN-CONTAINING PROTEIN"/>
    <property type="match status" value="1"/>
</dbReference>
<evidence type="ECO:0000256" key="2">
    <source>
        <dbReference type="ARBA" id="ARBA00022679"/>
    </source>
</evidence>
<keyword evidence="5" id="KW-0689">Ribosomal protein</keyword>
<keyword evidence="2 5" id="KW-0808">Transferase</keyword>
<comment type="caution">
    <text evidence="5">The sequence shown here is derived from an EMBL/GenBank/DDBJ whole genome shotgun (WGS) entry which is preliminary data.</text>
</comment>
<dbReference type="Gene3D" id="3.40.50.150">
    <property type="entry name" value="Vaccinia Virus protein VP39"/>
    <property type="match status" value="1"/>
</dbReference>
<dbReference type="PANTHER" id="PTHR13610">
    <property type="entry name" value="METHYLTRANSFERASE DOMAIN-CONTAINING PROTEIN"/>
    <property type="match status" value="1"/>
</dbReference>
<organism evidence="5 6">
    <name type="scientific">Limnoraphis robusta CS-951</name>
    <dbReference type="NCBI Taxonomy" id="1637645"/>
    <lineage>
        <taxon>Bacteria</taxon>
        <taxon>Bacillati</taxon>
        <taxon>Cyanobacteriota</taxon>
        <taxon>Cyanophyceae</taxon>
        <taxon>Oscillatoriophycideae</taxon>
        <taxon>Oscillatoriales</taxon>
        <taxon>Sirenicapillariaceae</taxon>
        <taxon>Limnoraphis</taxon>
    </lineage>
</organism>
<sequence>MVSLKLDIGYLPTPPELVTAMLDRLNLNEQDVFYDLGCGDGRIAIAAAQCYGVKAVGIDIDPQRIQEANEFAKITGVSDRVEFRLQNLFESEIGEATVVYVYLLPHLNLKLKSQFNQLQPGTLIISRDFEMGDWKPFQQFHIQGVEEESTFYCWRT</sequence>
<proteinExistence type="predicted"/>
<dbReference type="AlphaFoldDB" id="A0A0F5Y9J9"/>
<keyword evidence="3" id="KW-0949">S-adenosyl-L-methionine</keyword>
<dbReference type="RefSeq" id="WP_046281252.1">
    <property type="nucleotide sequence ID" value="NZ_LATL02000082.1"/>
</dbReference>
<evidence type="ECO:0000259" key="4">
    <source>
        <dbReference type="Pfam" id="PF13847"/>
    </source>
</evidence>
<dbReference type="GO" id="GO:0032259">
    <property type="term" value="P:methylation"/>
    <property type="evidence" value="ECO:0007669"/>
    <property type="project" value="UniProtKB-KW"/>
</dbReference>
<dbReference type="InterPro" id="IPR026170">
    <property type="entry name" value="FAM173A/B"/>
</dbReference>
<dbReference type="CDD" id="cd02440">
    <property type="entry name" value="AdoMet_MTases"/>
    <property type="match status" value="1"/>
</dbReference>
<protein>
    <submittedName>
        <fullName evidence="5">50S ribosomal protein L11 methyltransferase</fullName>
    </submittedName>
</protein>
<evidence type="ECO:0000313" key="6">
    <source>
        <dbReference type="Proteomes" id="UP000033607"/>
    </source>
</evidence>
<dbReference type="EMBL" id="LATL02000082">
    <property type="protein sequence ID" value="KKD35576.1"/>
    <property type="molecule type" value="Genomic_DNA"/>
</dbReference>
<gene>
    <name evidence="5" type="ORF">WN50_24635</name>
</gene>
<dbReference type="Pfam" id="PF13847">
    <property type="entry name" value="Methyltransf_31"/>
    <property type="match status" value="1"/>
</dbReference>
<dbReference type="OrthoDB" id="281208at2"/>
<dbReference type="SUPFAM" id="SSF53335">
    <property type="entry name" value="S-adenosyl-L-methionine-dependent methyltransferases"/>
    <property type="match status" value="1"/>
</dbReference>
<keyword evidence="1 5" id="KW-0489">Methyltransferase</keyword>
<accession>A0A0F5Y9J9</accession>